<evidence type="ECO:0000256" key="1">
    <source>
        <dbReference type="ARBA" id="ARBA00022448"/>
    </source>
</evidence>
<dbReference type="InterPro" id="IPR027417">
    <property type="entry name" value="P-loop_NTPase"/>
</dbReference>
<evidence type="ECO:0000256" key="2">
    <source>
        <dbReference type="ARBA" id="ARBA00022741"/>
    </source>
</evidence>
<dbReference type="PANTHER" id="PTHR42734">
    <property type="entry name" value="METAL TRANSPORT SYSTEM ATP-BINDING PROTEIN TM_0124-RELATED"/>
    <property type="match status" value="1"/>
</dbReference>
<accession>A0A7C5AM74</accession>
<dbReference type="InterPro" id="IPR017871">
    <property type="entry name" value="ABC_transporter-like_CS"/>
</dbReference>
<dbReference type="Pfam" id="PF00005">
    <property type="entry name" value="ABC_tran"/>
    <property type="match status" value="1"/>
</dbReference>
<dbReference type="InterPro" id="IPR050153">
    <property type="entry name" value="Metal_Ion_Import_ABC"/>
</dbReference>
<organism evidence="5">
    <name type="scientific">Desulfobacca acetoxidans</name>
    <dbReference type="NCBI Taxonomy" id="60893"/>
    <lineage>
        <taxon>Bacteria</taxon>
        <taxon>Pseudomonadati</taxon>
        <taxon>Thermodesulfobacteriota</taxon>
        <taxon>Desulfobaccia</taxon>
        <taxon>Desulfobaccales</taxon>
        <taxon>Desulfobaccaceae</taxon>
        <taxon>Desulfobacca</taxon>
    </lineage>
</organism>
<name>A0A7C5AM74_9BACT</name>
<dbReference type="Gene3D" id="3.40.50.300">
    <property type="entry name" value="P-loop containing nucleotide triphosphate hydrolases"/>
    <property type="match status" value="1"/>
</dbReference>
<dbReference type="GO" id="GO:0016887">
    <property type="term" value="F:ATP hydrolysis activity"/>
    <property type="evidence" value="ECO:0007669"/>
    <property type="project" value="InterPro"/>
</dbReference>
<proteinExistence type="predicted"/>
<gene>
    <name evidence="5" type="ORF">ENW48_07605</name>
</gene>
<dbReference type="InterPro" id="IPR003439">
    <property type="entry name" value="ABC_transporter-like_ATP-bd"/>
</dbReference>
<sequence length="261" mass="29083">MTSYALEIRDLWVTFNHVPILEDINLSIQEHTCVGILGPNGAGKTTLLKVILGLIPPTRGEVLIFGEPPLVARRRGNLIGYLPQRPLSHPGFPVTVLDVVLMGRYGRLGLGRRVRREDREVALGQLRRLGILHLADRSIGEISGGEQQRVFIARALALKPRLLILDEPTISLDACSQDELYDIVRDLKEELGLTVIMVSHDIGAVATQVDDIICLNRRVHVHQPPPIGRLALENTFGCKVEYLFHGEIPHRVVKVHEGRDD</sequence>
<dbReference type="SMART" id="SM00382">
    <property type="entry name" value="AAA"/>
    <property type="match status" value="1"/>
</dbReference>
<keyword evidence="1" id="KW-0813">Transport</keyword>
<dbReference type="SUPFAM" id="SSF52540">
    <property type="entry name" value="P-loop containing nucleoside triphosphate hydrolases"/>
    <property type="match status" value="1"/>
</dbReference>
<dbReference type="InterPro" id="IPR003593">
    <property type="entry name" value="AAA+_ATPase"/>
</dbReference>
<feature type="domain" description="ABC transporter" evidence="4">
    <location>
        <begin position="6"/>
        <end position="242"/>
    </location>
</feature>
<dbReference type="PROSITE" id="PS50893">
    <property type="entry name" value="ABC_TRANSPORTER_2"/>
    <property type="match status" value="1"/>
</dbReference>
<comment type="caution">
    <text evidence="5">The sequence shown here is derived from an EMBL/GenBank/DDBJ whole genome shotgun (WGS) entry which is preliminary data.</text>
</comment>
<dbReference type="FunFam" id="3.40.50.300:FF:000134">
    <property type="entry name" value="Iron-enterobactin ABC transporter ATP-binding protein"/>
    <property type="match status" value="1"/>
</dbReference>
<evidence type="ECO:0000259" key="4">
    <source>
        <dbReference type="PROSITE" id="PS50893"/>
    </source>
</evidence>
<evidence type="ECO:0000313" key="5">
    <source>
        <dbReference type="EMBL" id="HGZ12068.1"/>
    </source>
</evidence>
<dbReference type="CDD" id="cd03235">
    <property type="entry name" value="ABC_Metallic_Cations"/>
    <property type="match status" value="1"/>
</dbReference>
<dbReference type="AlphaFoldDB" id="A0A7C5AM74"/>
<dbReference type="EMBL" id="DTKJ01000055">
    <property type="protein sequence ID" value="HGZ12068.1"/>
    <property type="molecule type" value="Genomic_DNA"/>
</dbReference>
<keyword evidence="2" id="KW-0547">Nucleotide-binding</keyword>
<dbReference type="GO" id="GO:0005524">
    <property type="term" value="F:ATP binding"/>
    <property type="evidence" value="ECO:0007669"/>
    <property type="project" value="UniProtKB-KW"/>
</dbReference>
<reference evidence="5" key="1">
    <citation type="journal article" date="2020" name="mSystems">
        <title>Genome- and Community-Level Interaction Insights into Carbon Utilization and Element Cycling Functions of Hydrothermarchaeota in Hydrothermal Sediment.</title>
        <authorList>
            <person name="Zhou Z."/>
            <person name="Liu Y."/>
            <person name="Xu W."/>
            <person name="Pan J."/>
            <person name="Luo Z.H."/>
            <person name="Li M."/>
        </authorList>
    </citation>
    <scope>NUCLEOTIDE SEQUENCE [LARGE SCALE GENOMIC DNA]</scope>
    <source>
        <strain evidence="5">SpSt-853</strain>
    </source>
</reference>
<keyword evidence="3 5" id="KW-0067">ATP-binding</keyword>
<protein>
    <submittedName>
        <fullName evidence="5">Metal ABC transporter ATP-binding protein</fullName>
    </submittedName>
</protein>
<dbReference type="PROSITE" id="PS00211">
    <property type="entry name" value="ABC_TRANSPORTER_1"/>
    <property type="match status" value="1"/>
</dbReference>
<evidence type="ECO:0000256" key="3">
    <source>
        <dbReference type="ARBA" id="ARBA00022840"/>
    </source>
</evidence>